<feature type="region of interest" description="Disordered" evidence="1">
    <location>
        <begin position="37"/>
        <end position="117"/>
    </location>
</feature>
<feature type="region of interest" description="Disordered" evidence="1">
    <location>
        <begin position="349"/>
        <end position="368"/>
    </location>
</feature>
<feature type="compositionally biased region" description="Basic and acidic residues" evidence="1">
    <location>
        <begin position="37"/>
        <end position="57"/>
    </location>
</feature>
<feature type="region of interest" description="Disordered" evidence="1">
    <location>
        <begin position="1"/>
        <end position="24"/>
    </location>
</feature>
<evidence type="ECO:0000313" key="3">
    <source>
        <dbReference type="Proteomes" id="UP000286921"/>
    </source>
</evidence>
<evidence type="ECO:0000313" key="2">
    <source>
        <dbReference type="EMBL" id="GCB21772.1"/>
    </source>
</evidence>
<organism evidence="2 3">
    <name type="scientific">Aspergillus awamori</name>
    <name type="common">Black koji mold</name>
    <dbReference type="NCBI Taxonomy" id="105351"/>
    <lineage>
        <taxon>Eukaryota</taxon>
        <taxon>Fungi</taxon>
        <taxon>Dikarya</taxon>
        <taxon>Ascomycota</taxon>
        <taxon>Pezizomycotina</taxon>
        <taxon>Eurotiomycetes</taxon>
        <taxon>Eurotiomycetidae</taxon>
        <taxon>Eurotiales</taxon>
        <taxon>Aspergillaceae</taxon>
        <taxon>Aspergillus</taxon>
    </lineage>
</organism>
<dbReference type="Proteomes" id="UP000286921">
    <property type="component" value="Unassembled WGS sequence"/>
</dbReference>
<proteinExistence type="predicted"/>
<gene>
    <name evidence="2" type="ORF">AAWM_04657</name>
</gene>
<evidence type="ECO:0000256" key="1">
    <source>
        <dbReference type="SAM" id="MobiDB-lite"/>
    </source>
</evidence>
<feature type="compositionally biased region" description="Polar residues" evidence="1">
    <location>
        <begin position="1"/>
        <end position="12"/>
    </location>
</feature>
<comment type="caution">
    <text evidence="2">The sequence shown here is derived from an EMBL/GenBank/DDBJ whole genome shotgun (WGS) entry which is preliminary data.</text>
</comment>
<accession>A0A401KRA1</accession>
<protein>
    <submittedName>
        <fullName evidence="2">Uncharacterized protein</fullName>
    </submittedName>
</protein>
<sequence length="390" mass="41889">MFLQGVSGSASGDTHRKTHPKASEEAACNVGFTLEGAHEVPGHSDTPAHREYTDDHPIAPTVAPQEPVRTQVDPARNRPCRRWQAAAYGPRVEGPDPADTPTNGGSRGAAPPGNLLSTATRLSPQLVNSTPPPYKVATCTPHAPIRGHPRPSWRSLAASLLPSARVPPHPAVSPAAPRITHLTWQLVNSLRQHARTQLSRAPDACLLAPAVSAAGQPPRPTGARRSVAAILRANVLWSKVIRGGRHAPASWRRLARPTGQWPLSRTRARTASLLDPSSQVNAMQNPFRPRWSKEKEGGTLAHARESIPEAPPTAGAAGPQQGYLTAYTTRLVTSVVCRGFIPARGDIAIRQPAPGASPRSRRQPAEVHGRRPIRIHYDVRGNIAAFRHGF</sequence>
<dbReference type="EMBL" id="BDHI01000009">
    <property type="protein sequence ID" value="GCB21772.1"/>
    <property type="molecule type" value="Genomic_DNA"/>
</dbReference>
<dbReference type="AlphaFoldDB" id="A0A401KRA1"/>
<name>A0A401KRA1_ASPAW</name>
<keyword evidence="3" id="KW-1185">Reference proteome</keyword>
<reference evidence="2 3" key="1">
    <citation type="submission" date="2016-09" db="EMBL/GenBank/DDBJ databases">
        <title>Aspergillus awamori IFM 58123T.</title>
        <authorList>
            <person name="Kusuya Y."/>
            <person name="Shimizu M."/>
            <person name="Takahashi H."/>
            <person name="Yaguchi T."/>
        </authorList>
    </citation>
    <scope>NUCLEOTIDE SEQUENCE [LARGE SCALE GENOMIC DNA]</scope>
    <source>
        <strain evidence="2 3">IFM 58123</strain>
    </source>
</reference>